<evidence type="ECO:0000256" key="2">
    <source>
        <dbReference type="SAM" id="MobiDB-lite"/>
    </source>
</evidence>
<dbReference type="EMBL" id="KQ964424">
    <property type="protein sequence ID" value="KXN74372.1"/>
    <property type="molecule type" value="Genomic_DNA"/>
</dbReference>
<dbReference type="GO" id="GO:0016020">
    <property type="term" value="C:membrane"/>
    <property type="evidence" value="ECO:0007669"/>
    <property type="project" value="TreeGrafter"/>
</dbReference>
<dbReference type="AlphaFoldDB" id="A0A137PHB3"/>
<evidence type="ECO:0000259" key="3">
    <source>
        <dbReference type="SMART" id="SM01117"/>
    </source>
</evidence>
<dbReference type="InterPro" id="IPR001199">
    <property type="entry name" value="Cyt_B5-like_heme/steroid-bd"/>
</dbReference>
<comment type="similarity">
    <text evidence="1">Belongs to the cytochrome b5 family. MAPR subfamily.</text>
</comment>
<evidence type="ECO:0000256" key="1">
    <source>
        <dbReference type="ARBA" id="ARBA00038357"/>
    </source>
</evidence>
<name>A0A137PHB3_CONC2</name>
<dbReference type="PANTHER" id="PTHR10281">
    <property type="entry name" value="MEMBRANE-ASSOCIATED PROGESTERONE RECEPTOR COMPONENT-RELATED"/>
    <property type="match status" value="1"/>
</dbReference>
<dbReference type="InterPro" id="IPR050577">
    <property type="entry name" value="MAPR/NEUFC/NENF-like"/>
</dbReference>
<keyword evidence="5" id="KW-1185">Reference proteome</keyword>
<feature type="region of interest" description="Disordered" evidence="2">
    <location>
        <begin position="99"/>
        <end position="128"/>
    </location>
</feature>
<organism evidence="4 5">
    <name type="scientific">Conidiobolus coronatus (strain ATCC 28846 / CBS 209.66 / NRRL 28638)</name>
    <name type="common">Delacroixia coronata</name>
    <dbReference type="NCBI Taxonomy" id="796925"/>
    <lineage>
        <taxon>Eukaryota</taxon>
        <taxon>Fungi</taxon>
        <taxon>Fungi incertae sedis</taxon>
        <taxon>Zoopagomycota</taxon>
        <taxon>Entomophthoromycotina</taxon>
        <taxon>Entomophthoromycetes</taxon>
        <taxon>Entomophthorales</taxon>
        <taxon>Ancylistaceae</taxon>
        <taxon>Conidiobolus</taxon>
    </lineage>
</organism>
<feature type="compositionally biased region" description="Basic and acidic residues" evidence="2">
    <location>
        <begin position="112"/>
        <end position="121"/>
    </location>
</feature>
<feature type="non-terminal residue" evidence="4">
    <location>
        <position position="1"/>
    </location>
</feature>
<feature type="domain" description="Cytochrome b5 heme-binding" evidence="3">
    <location>
        <begin position="1"/>
        <end position="97"/>
    </location>
</feature>
<dbReference type="STRING" id="796925.A0A137PHB3"/>
<gene>
    <name evidence="4" type="ORF">CONCODRAFT_34762</name>
</gene>
<dbReference type="InterPro" id="IPR036400">
    <property type="entry name" value="Cyt_B5-like_heme/steroid_sf"/>
</dbReference>
<sequence length="128" mass="14438">TPEELSKYTGKDPSLPIYIAINGDVYDVTEGRQYYGPGGGYHFFSGKDAARAYVTGCFKTHLTHDLRGFDENDMESIRGWMKFYDNHHKYYKVGIVKNPPIDPNSPLPEDCTASKKSEEGLNKANKKP</sequence>
<dbReference type="GO" id="GO:0012505">
    <property type="term" value="C:endomembrane system"/>
    <property type="evidence" value="ECO:0007669"/>
    <property type="project" value="TreeGrafter"/>
</dbReference>
<reference evidence="4 5" key="1">
    <citation type="journal article" date="2015" name="Genome Biol. Evol.">
        <title>Phylogenomic analyses indicate that early fungi evolved digesting cell walls of algal ancestors of land plants.</title>
        <authorList>
            <person name="Chang Y."/>
            <person name="Wang S."/>
            <person name="Sekimoto S."/>
            <person name="Aerts A.L."/>
            <person name="Choi C."/>
            <person name="Clum A."/>
            <person name="LaButti K.M."/>
            <person name="Lindquist E.A."/>
            <person name="Yee Ngan C."/>
            <person name="Ohm R.A."/>
            <person name="Salamov A.A."/>
            <person name="Grigoriev I.V."/>
            <person name="Spatafora J.W."/>
            <person name="Berbee M.L."/>
        </authorList>
    </citation>
    <scope>NUCLEOTIDE SEQUENCE [LARGE SCALE GENOMIC DNA]</scope>
    <source>
        <strain evidence="4 5">NRRL 28638</strain>
    </source>
</reference>
<evidence type="ECO:0000313" key="4">
    <source>
        <dbReference type="EMBL" id="KXN74372.1"/>
    </source>
</evidence>
<proteinExistence type="inferred from homology"/>
<dbReference type="Proteomes" id="UP000070444">
    <property type="component" value="Unassembled WGS sequence"/>
</dbReference>
<dbReference type="Pfam" id="PF00173">
    <property type="entry name" value="Cyt-b5"/>
    <property type="match status" value="1"/>
</dbReference>
<evidence type="ECO:0000313" key="5">
    <source>
        <dbReference type="Proteomes" id="UP000070444"/>
    </source>
</evidence>
<dbReference type="OMA" id="WTWGYRG"/>
<dbReference type="SUPFAM" id="SSF55856">
    <property type="entry name" value="Cytochrome b5-like heme/steroid binding domain"/>
    <property type="match status" value="1"/>
</dbReference>
<protein>
    <submittedName>
        <fullName evidence="4">Cytochrome b5</fullName>
    </submittedName>
</protein>
<dbReference type="OrthoDB" id="10257697at2759"/>
<accession>A0A137PHB3</accession>
<dbReference type="SMART" id="SM01117">
    <property type="entry name" value="Cyt-b5"/>
    <property type="match status" value="1"/>
</dbReference>
<dbReference type="Gene3D" id="3.10.120.10">
    <property type="entry name" value="Cytochrome b5-like heme/steroid binding domain"/>
    <property type="match status" value="1"/>
</dbReference>
<dbReference type="PANTHER" id="PTHR10281:SF76">
    <property type="entry name" value="CALCUTTA CUP-RELATED"/>
    <property type="match status" value="1"/>
</dbReference>